<evidence type="ECO:0000313" key="2">
    <source>
        <dbReference type="Proteomes" id="UP000005207"/>
    </source>
</evidence>
<name>A0A669EVJ2_ORENI</name>
<dbReference type="PANTHER" id="PTHR47027">
    <property type="entry name" value="REVERSE TRANSCRIPTASE DOMAIN-CONTAINING PROTEIN"/>
    <property type="match status" value="1"/>
</dbReference>
<reference evidence="2" key="1">
    <citation type="submission" date="2012-01" db="EMBL/GenBank/DDBJ databases">
        <title>The Genome Sequence of Oreochromis niloticus (Nile Tilapia).</title>
        <authorList>
            <consortium name="Broad Institute Genome Assembly Team"/>
            <consortium name="Broad Institute Sequencing Platform"/>
            <person name="Di Palma F."/>
            <person name="Johnson J."/>
            <person name="Lander E.S."/>
            <person name="Lindblad-Toh K."/>
        </authorList>
    </citation>
    <scope>NUCLEOTIDE SEQUENCE [LARGE SCALE GENOMIC DNA]</scope>
</reference>
<dbReference type="AlphaFoldDB" id="A0A669EVJ2"/>
<accession>A0A669EVJ2</accession>
<protein>
    <recommendedName>
        <fullName evidence="3">Reverse transcriptase domain-containing protein</fullName>
    </recommendedName>
</protein>
<organism evidence="1 2">
    <name type="scientific">Oreochromis niloticus</name>
    <name type="common">Nile tilapia</name>
    <name type="synonym">Tilapia nilotica</name>
    <dbReference type="NCBI Taxonomy" id="8128"/>
    <lineage>
        <taxon>Eukaryota</taxon>
        <taxon>Metazoa</taxon>
        <taxon>Chordata</taxon>
        <taxon>Craniata</taxon>
        <taxon>Vertebrata</taxon>
        <taxon>Euteleostomi</taxon>
        <taxon>Actinopterygii</taxon>
        <taxon>Neopterygii</taxon>
        <taxon>Teleostei</taxon>
        <taxon>Neoteleostei</taxon>
        <taxon>Acanthomorphata</taxon>
        <taxon>Ovalentaria</taxon>
        <taxon>Cichlomorphae</taxon>
        <taxon>Cichliformes</taxon>
        <taxon>Cichlidae</taxon>
        <taxon>African cichlids</taxon>
        <taxon>Pseudocrenilabrinae</taxon>
        <taxon>Oreochromini</taxon>
        <taxon>Oreochromis</taxon>
    </lineage>
</organism>
<dbReference type="Proteomes" id="UP000005207">
    <property type="component" value="Linkage group LG20"/>
</dbReference>
<reference evidence="1" key="2">
    <citation type="submission" date="2025-08" db="UniProtKB">
        <authorList>
            <consortium name="Ensembl"/>
        </authorList>
    </citation>
    <scope>IDENTIFICATION</scope>
</reference>
<sequence length="106" mass="12015">MKADREARVHICDKVSEEFPIMTGVWQGDMVSPLLFNIVTDAIMRKLNAEKTKVLTTDGSPAIVHLDGVQIEQVQQFKYLGSLIEEKKVASSIDLDYHFKFGTHHQ</sequence>
<keyword evidence="2" id="KW-1185">Reference proteome</keyword>
<dbReference type="GeneTree" id="ENSGT00940000178190"/>
<dbReference type="PANTHER" id="PTHR47027:SF20">
    <property type="entry name" value="REVERSE TRANSCRIPTASE-LIKE PROTEIN WITH RNA-DIRECTED DNA POLYMERASE DOMAIN"/>
    <property type="match status" value="1"/>
</dbReference>
<proteinExistence type="predicted"/>
<reference evidence="1" key="3">
    <citation type="submission" date="2025-09" db="UniProtKB">
        <authorList>
            <consortium name="Ensembl"/>
        </authorList>
    </citation>
    <scope>IDENTIFICATION</scope>
</reference>
<dbReference type="InParanoid" id="A0A669EVJ2"/>
<evidence type="ECO:0008006" key="3">
    <source>
        <dbReference type="Google" id="ProtNLM"/>
    </source>
</evidence>
<evidence type="ECO:0000313" key="1">
    <source>
        <dbReference type="Ensembl" id="ENSONIP00000075330.1"/>
    </source>
</evidence>
<dbReference type="Ensembl" id="ENSONIT00000080853.1">
    <property type="protein sequence ID" value="ENSONIP00000075330.1"/>
    <property type="gene ID" value="ENSONIG00000029390.1"/>
</dbReference>